<dbReference type="GO" id="GO:0003677">
    <property type="term" value="F:DNA binding"/>
    <property type="evidence" value="ECO:0007669"/>
    <property type="project" value="UniProtKB-KW"/>
</dbReference>
<dbReference type="InterPro" id="IPR036236">
    <property type="entry name" value="Znf_C2H2_sf"/>
</dbReference>
<feature type="domain" description="C2H2-type" evidence="9">
    <location>
        <begin position="87"/>
        <end position="114"/>
    </location>
</feature>
<dbReference type="Pfam" id="PF00096">
    <property type="entry name" value="zf-C2H2"/>
    <property type="match status" value="2"/>
</dbReference>
<evidence type="ECO:0000256" key="4">
    <source>
        <dbReference type="ARBA" id="ARBA00022771"/>
    </source>
</evidence>
<dbReference type="FunFam" id="3.30.160.60:FF:001465">
    <property type="entry name" value="Zinc finger protein 560"/>
    <property type="match status" value="1"/>
</dbReference>
<dbReference type="AlphaFoldDB" id="A0A6P7GGS7"/>
<dbReference type="FunFam" id="3.30.160.60:FF:002343">
    <property type="entry name" value="Zinc finger protein 33A"/>
    <property type="match status" value="1"/>
</dbReference>
<evidence type="ECO:0000259" key="9">
    <source>
        <dbReference type="PROSITE" id="PS50157"/>
    </source>
</evidence>
<dbReference type="FunFam" id="3.30.160.60:FF:000202">
    <property type="entry name" value="Zinc finger protein 574"/>
    <property type="match status" value="1"/>
</dbReference>
<evidence type="ECO:0000256" key="6">
    <source>
        <dbReference type="ARBA" id="ARBA00023125"/>
    </source>
</evidence>
<dbReference type="PROSITE" id="PS00028">
    <property type="entry name" value="ZINC_FINGER_C2H2_1"/>
    <property type="match status" value="3"/>
</dbReference>
<keyword evidence="6" id="KW-0238">DNA-binding</keyword>
<evidence type="ECO:0000256" key="1">
    <source>
        <dbReference type="ARBA" id="ARBA00004123"/>
    </source>
</evidence>
<dbReference type="GO" id="GO:0000122">
    <property type="term" value="P:negative regulation of transcription by RNA polymerase II"/>
    <property type="evidence" value="ECO:0007669"/>
    <property type="project" value="UniProtKB-ARBA"/>
</dbReference>
<evidence type="ECO:0000256" key="2">
    <source>
        <dbReference type="ARBA" id="ARBA00022723"/>
    </source>
</evidence>
<evidence type="ECO:0000256" key="8">
    <source>
        <dbReference type="PROSITE-ProRule" id="PRU00042"/>
    </source>
</evidence>
<organism evidence="10">
    <name type="scientific">Diabrotica virgifera virgifera</name>
    <name type="common">western corn rootworm</name>
    <dbReference type="NCBI Taxonomy" id="50390"/>
    <lineage>
        <taxon>Eukaryota</taxon>
        <taxon>Metazoa</taxon>
        <taxon>Ecdysozoa</taxon>
        <taxon>Arthropoda</taxon>
        <taxon>Hexapoda</taxon>
        <taxon>Insecta</taxon>
        <taxon>Pterygota</taxon>
        <taxon>Neoptera</taxon>
        <taxon>Endopterygota</taxon>
        <taxon>Coleoptera</taxon>
        <taxon>Polyphaga</taxon>
        <taxon>Cucujiformia</taxon>
        <taxon>Chrysomeloidea</taxon>
        <taxon>Chrysomelidae</taxon>
        <taxon>Galerucinae</taxon>
        <taxon>Diabroticina</taxon>
        <taxon>Diabroticites</taxon>
        <taxon>Diabrotica</taxon>
    </lineage>
</organism>
<feature type="domain" description="C2H2-type" evidence="9">
    <location>
        <begin position="115"/>
        <end position="142"/>
    </location>
</feature>
<gene>
    <name evidence="10" type="primary">LOC114342389</name>
</gene>
<accession>A0A6P7GGS7</accession>
<dbReference type="InParanoid" id="A0A6P7GGS7"/>
<dbReference type="GO" id="GO:0032502">
    <property type="term" value="P:developmental process"/>
    <property type="evidence" value="ECO:0007669"/>
    <property type="project" value="UniProtKB-ARBA"/>
</dbReference>
<feature type="domain" description="C2H2-type" evidence="9">
    <location>
        <begin position="185"/>
        <end position="212"/>
    </location>
</feature>
<evidence type="ECO:0000256" key="5">
    <source>
        <dbReference type="ARBA" id="ARBA00022833"/>
    </source>
</evidence>
<keyword evidence="7" id="KW-0539">Nucleus</keyword>
<dbReference type="PANTHER" id="PTHR24379">
    <property type="entry name" value="KRAB AND ZINC FINGER DOMAIN-CONTAINING"/>
    <property type="match status" value="1"/>
</dbReference>
<keyword evidence="3" id="KW-0677">Repeat</keyword>
<dbReference type="GO" id="GO:0008270">
    <property type="term" value="F:zinc ion binding"/>
    <property type="evidence" value="ECO:0007669"/>
    <property type="project" value="UniProtKB-KW"/>
</dbReference>
<dbReference type="RefSeq" id="XP_028148989.1">
    <property type="nucleotide sequence ID" value="XM_028293188.1"/>
</dbReference>
<dbReference type="PROSITE" id="PS50157">
    <property type="entry name" value="ZINC_FINGER_C2H2_2"/>
    <property type="match status" value="3"/>
</dbReference>
<dbReference type="SMART" id="SM00355">
    <property type="entry name" value="ZnF_C2H2"/>
    <property type="match status" value="3"/>
</dbReference>
<keyword evidence="4 8" id="KW-0863">Zinc-finger</keyword>
<dbReference type="InterPro" id="IPR013087">
    <property type="entry name" value="Znf_C2H2_type"/>
</dbReference>
<dbReference type="SUPFAM" id="SSF57667">
    <property type="entry name" value="beta-beta-alpha zinc fingers"/>
    <property type="match status" value="2"/>
</dbReference>
<dbReference type="GO" id="GO:0005634">
    <property type="term" value="C:nucleus"/>
    <property type="evidence" value="ECO:0007669"/>
    <property type="project" value="UniProtKB-SubCell"/>
</dbReference>
<keyword evidence="5" id="KW-0862">Zinc</keyword>
<reference evidence="10" key="1">
    <citation type="submission" date="2025-08" db="UniProtKB">
        <authorList>
            <consortium name="RefSeq"/>
        </authorList>
    </citation>
    <scope>IDENTIFICATION</scope>
    <source>
        <tissue evidence="10">Whole insect</tissue>
    </source>
</reference>
<proteinExistence type="predicted"/>
<dbReference type="Gene3D" id="3.30.160.60">
    <property type="entry name" value="Classic Zinc Finger"/>
    <property type="match status" value="3"/>
</dbReference>
<name>A0A6P7GGS7_DIAVI</name>
<protein>
    <submittedName>
        <fullName evidence="10">Gastrula zinc finger protein XlCGF57.1-like</fullName>
    </submittedName>
</protein>
<dbReference type="PANTHER" id="PTHR24379:SF121">
    <property type="entry name" value="C2H2-TYPE DOMAIN-CONTAINING PROTEIN"/>
    <property type="match status" value="1"/>
</dbReference>
<sequence length="257" mass="29539">MVEDRLNDGLALMSIHRKQILPNKKVFIETVLHEFTIDPRLKCEDSDLKCEDAPPDECNELKDHAISKQLTQCTTAVKKTNAVESRFVCDICTKEFSYRSNLKIHMMTHTGEKPFACEICCKQFSRRQDLTRHLRIHTGEKLFACFVYEDTPTDECNELKDHVISNQLTLRTTAVKKINAVERRFVCEVCTKQFSHGPNLKVHMMTHTGAKPFACFVCEDTPTDECNELKDHVISNQLTQCSIAVKKVNAVERRFIT</sequence>
<evidence type="ECO:0000313" key="10">
    <source>
        <dbReference type="RefSeq" id="XP_028148989.1"/>
    </source>
</evidence>
<comment type="subcellular location">
    <subcellularLocation>
        <location evidence="1">Nucleus</location>
    </subcellularLocation>
</comment>
<evidence type="ECO:0000256" key="7">
    <source>
        <dbReference type="ARBA" id="ARBA00023242"/>
    </source>
</evidence>
<keyword evidence="2" id="KW-0479">Metal-binding</keyword>
<evidence type="ECO:0000256" key="3">
    <source>
        <dbReference type="ARBA" id="ARBA00022737"/>
    </source>
</evidence>
<dbReference type="Pfam" id="PF13894">
    <property type="entry name" value="zf-C2H2_4"/>
    <property type="match status" value="1"/>
</dbReference>